<dbReference type="InterPro" id="IPR050562">
    <property type="entry name" value="FAD_mOase_fung"/>
</dbReference>
<gene>
    <name evidence="8" type="ORF">BGZ80_003843</name>
</gene>
<dbReference type="AlphaFoldDB" id="A0A9P6T2W7"/>
<keyword evidence="4" id="KW-0560">Oxidoreductase</keyword>
<dbReference type="Gene3D" id="3.50.50.60">
    <property type="entry name" value="FAD/NAD(P)-binding domain"/>
    <property type="match status" value="2"/>
</dbReference>
<comment type="similarity">
    <text evidence="1">Belongs to the paxM FAD-dependent monooxygenase family.</text>
</comment>
<evidence type="ECO:0000256" key="4">
    <source>
        <dbReference type="ARBA" id="ARBA00023002"/>
    </source>
</evidence>
<comment type="caution">
    <text evidence="8">The sequence shown here is derived from an EMBL/GenBank/DDBJ whole genome shotgun (WGS) entry which is preliminary data.</text>
</comment>
<evidence type="ECO:0000256" key="6">
    <source>
        <dbReference type="SAM" id="Phobius"/>
    </source>
</evidence>
<dbReference type="PANTHER" id="PTHR47356:SF2">
    <property type="entry name" value="FAD-BINDING DOMAIN-CONTAINING PROTEIN-RELATED"/>
    <property type="match status" value="1"/>
</dbReference>
<dbReference type="PANTHER" id="PTHR47356">
    <property type="entry name" value="FAD-DEPENDENT MONOOXYGENASE ASQG-RELATED"/>
    <property type="match status" value="1"/>
</dbReference>
<keyword evidence="6" id="KW-0812">Transmembrane</keyword>
<keyword evidence="2" id="KW-0285">Flavoprotein</keyword>
<protein>
    <recommendedName>
        <fullName evidence="7">FAD-binding domain-containing protein</fullName>
    </recommendedName>
</protein>
<dbReference type="OrthoDB" id="655030at2759"/>
<evidence type="ECO:0000313" key="9">
    <source>
        <dbReference type="Proteomes" id="UP000703661"/>
    </source>
</evidence>
<dbReference type="Proteomes" id="UP000703661">
    <property type="component" value="Unassembled WGS sequence"/>
</dbReference>
<evidence type="ECO:0000256" key="2">
    <source>
        <dbReference type="ARBA" id="ARBA00022630"/>
    </source>
</evidence>
<evidence type="ECO:0000313" key="8">
    <source>
        <dbReference type="EMBL" id="KAG0020654.1"/>
    </source>
</evidence>
<keyword evidence="6" id="KW-1133">Transmembrane helix</keyword>
<evidence type="ECO:0000256" key="3">
    <source>
        <dbReference type="ARBA" id="ARBA00022827"/>
    </source>
</evidence>
<proteinExistence type="inferred from homology"/>
<sequence length="678" mass="75312">MAPNPQIIIVGAGIAGLCLAIMLERAGMKRYIILEKTPEVCSLGSALCLSATMLQCFDQLGILQEIIEISKPAIGNVFLDSDLKQLGNLNFHRILIRHVPQNKICFSKRVLDLTQTNEYAQVRCSDNSAYRADIVIGADGAYSGVRQSLYKSILNENKSGQTKSTTTTNFIPAALKKVALISPTFERSREGRAQKNDIRLPDSDQMPLRFDQHAVVGITKPLDPAKYPFLNNKYCEVVTILAKNGFSAWLAPTTGNRISWHVASRTFMTPLEQAQAAAGVPANFKLSQWGPESVDQILELDYVKNQKSPYGGTLKDLFDQTEKGTAVRIMLEDKIFKTWYYRRTVLVGDACHKIIPFSGTGTLQVILDCILLTNALYDMPDGDAFTPLDITRAFQIYYVQRINGATAAVKASTQVSKFVSGNGLFSHFIRKATLASIPEFVVTFVGDRVFANRPILTFLPFAPDSGTRKSDLRPLGRRDREELELIKEQDHRKRDEGIKKLKSHKRRVPDVDTGTASVTPDSTNDSVGSKTLRNDTSFFFKAVTASSLGYPKLLNKSRVFRHRIAMSEFSSSCPKISYSPKVVSTLSFDQLPVMPLEMKEPHVDTEETDTSNDDDVDCHSICFYLSKRYTLSDNAEDTEREALSCPNFEEIISTTLGCEGDISRGISESAISDLGKEP</sequence>
<dbReference type="InterPro" id="IPR002938">
    <property type="entry name" value="FAD-bd"/>
</dbReference>
<evidence type="ECO:0000256" key="5">
    <source>
        <dbReference type="SAM" id="MobiDB-lite"/>
    </source>
</evidence>
<feature type="domain" description="FAD-binding" evidence="7">
    <location>
        <begin position="6"/>
        <end position="159"/>
    </location>
</feature>
<feature type="compositionally biased region" description="Polar residues" evidence="5">
    <location>
        <begin position="514"/>
        <end position="528"/>
    </location>
</feature>
<feature type="compositionally biased region" description="Basic and acidic residues" evidence="5">
    <location>
        <begin position="488"/>
        <end position="499"/>
    </location>
</feature>
<feature type="transmembrane region" description="Helical" evidence="6">
    <location>
        <begin position="6"/>
        <end position="23"/>
    </location>
</feature>
<keyword evidence="6" id="KW-0472">Membrane</keyword>
<dbReference type="InterPro" id="IPR036188">
    <property type="entry name" value="FAD/NAD-bd_sf"/>
</dbReference>
<evidence type="ECO:0000256" key="1">
    <source>
        <dbReference type="ARBA" id="ARBA00007992"/>
    </source>
</evidence>
<accession>A0A9P6T2W7</accession>
<keyword evidence="3" id="KW-0274">FAD</keyword>
<dbReference type="GO" id="GO:0071949">
    <property type="term" value="F:FAD binding"/>
    <property type="evidence" value="ECO:0007669"/>
    <property type="project" value="InterPro"/>
</dbReference>
<keyword evidence="9" id="KW-1185">Reference proteome</keyword>
<organism evidence="8 9">
    <name type="scientific">Entomortierella chlamydospora</name>
    <dbReference type="NCBI Taxonomy" id="101097"/>
    <lineage>
        <taxon>Eukaryota</taxon>
        <taxon>Fungi</taxon>
        <taxon>Fungi incertae sedis</taxon>
        <taxon>Mucoromycota</taxon>
        <taxon>Mortierellomycotina</taxon>
        <taxon>Mortierellomycetes</taxon>
        <taxon>Mortierellales</taxon>
        <taxon>Mortierellaceae</taxon>
        <taxon>Entomortierella</taxon>
    </lineage>
</organism>
<feature type="region of interest" description="Disordered" evidence="5">
    <location>
        <begin position="488"/>
        <end position="528"/>
    </location>
</feature>
<name>A0A9P6T2W7_9FUNG</name>
<dbReference type="EMBL" id="JAAAID010000204">
    <property type="protein sequence ID" value="KAG0020654.1"/>
    <property type="molecule type" value="Genomic_DNA"/>
</dbReference>
<dbReference type="GO" id="GO:0004497">
    <property type="term" value="F:monooxygenase activity"/>
    <property type="evidence" value="ECO:0007669"/>
    <property type="project" value="InterPro"/>
</dbReference>
<dbReference type="PRINTS" id="PR00420">
    <property type="entry name" value="RNGMNOXGNASE"/>
</dbReference>
<reference evidence="8" key="1">
    <citation type="journal article" date="2020" name="Fungal Divers.">
        <title>Resolving the Mortierellaceae phylogeny through synthesis of multi-gene phylogenetics and phylogenomics.</title>
        <authorList>
            <person name="Vandepol N."/>
            <person name="Liber J."/>
            <person name="Desiro A."/>
            <person name="Na H."/>
            <person name="Kennedy M."/>
            <person name="Barry K."/>
            <person name="Grigoriev I.V."/>
            <person name="Miller A.N."/>
            <person name="O'Donnell K."/>
            <person name="Stajich J.E."/>
            <person name="Bonito G."/>
        </authorList>
    </citation>
    <scope>NUCLEOTIDE SEQUENCE</scope>
    <source>
        <strain evidence="8">NRRL 2769</strain>
    </source>
</reference>
<evidence type="ECO:0000259" key="7">
    <source>
        <dbReference type="Pfam" id="PF01494"/>
    </source>
</evidence>
<dbReference type="SUPFAM" id="SSF51905">
    <property type="entry name" value="FAD/NAD(P)-binding domain"/>
    <property type="match status" value="1"/>
</dbReference>
<dbReference type="Pfam" id="PF01494">
    <property type="entry name" value="FAD_binding_3"/>
    <property type="match status" value="1"/>
</dbReference>